<dbReference type="UniPathway" id="UPA00214"/>
<proteinExistence type="inferred from homology"/>
<evidence type="ECO:0000256" key="9">
    <source>
        <dbReference type="ARBA" id="ARBA00023277"/>
    </source>
</evidence>
<dbReference type="NCBIfam" id="TIGR01179">
    <property type="entry name" value="galE"/>
    <property type="match status" value="1"/>
</dbReference>
<sequence>MKILVTGGKGYIGAITAQELIKNNHQVVIYDKKSGQEIQDTKLLEKVIKEEKIEAVMHFAAFIEMGESMEQPAKYFDNNLVGSQHLIHTMVNTGVKYLIFSSSAGVYGNPLRIPIKEDDRKLPENPYGQSKWMTEQLLEFYDRTDDIKSISLRYFNACGATEHSGENHQPESHLIPNVIKAILENKEFILFGNDYPTKDGTCIRDYIHVLDLTKAHILALEALVSGHKSDVYNVGTGRGYSNLEVIKMAEKVSGKKLKVKVAPRRPGDANELVADSTKIQKDLGWRPKYSDLETIISTAWQWHSQHQNP</sequence>
<evidence type="ECO:0000256" key="6">
    <source>
        <dbReference type="ARBA" id="ARBA00018569"/>
    </source>
</evidence>
<dbReference type="EMBL" id="MNXQ01000006">
    <property type="protein sequence ID" value="OIP04356.1"/>
    <property type="molecule type" value="Genomic_DNA"/>
</dbReference>
<comment type="caution">
    <text evidence="12">The sequence shown here is derived from an EMBL/GenBank/DDBJ whole genome shotgun (WGS) entry which is preliminary data.</text>
</comment>
<evidence type="ECO:0000313" key="13">
    <source>
        <dbReference type="Proteomes" id="UP000183605"/>
    </source>
</evidence>
<comment type="cofactor">
    <cofactor evidence="2 10">
        <name>NAD(+)</name>
        <dbReference type="ChEBI" id="CHEBI:57540"/>
    </cofactor>
</comment>
<evidence type="ECO:0000256" key="5">
    <source>
        <dbReference type="ARBA" id="ARBA00013189"/>
    </source>
</evidence>
<evidence type="ECO:0000256" key="3">
    <source>
        <dbReference type="ARBA" id="ARBA00004947"/>
    </source>
</evidence>
<name>A0A1J5B0R8_9BACT</name>
<dbReference type="AlphaFoldDB" id="A0A1J5B0R8"/>
<dbReference type="CDD" id="cd05247">
    <property type="entry name" value="UDP_G4E_1_SDR_e"/>
    <property type="match status" value="1"/>
</dbReference>
<evidence type="ECO:0000256" key="1">
    <source>
        <dbReference type="ARBA" id="ARBA00000083"/>
    </source>
</evidence>
<dbReference type="InterPro" id="IPR036291">
    <property type="entry name" value="NAD(P)-bd_dom_sf"/>
</dbReference>
<evidence type="ECO:0000256" key="8">
    <source>
        <dbReference type="ARBA" id="ARBA00023235"/>
    </source>
</evidence>
<dbReference type="GO" id="GO:0006012">
    <property type="term" value="P:galactose metabolic process"/>
    <property type="evidence" value="ECO:0007669"/>
    <property type="project" value="UniProtKB-UniPathway"/>
</dbReference>
<comment type="pathway">
    <text evidence="3 10">Carbohydrate metabolism; galactose metabolism.</text>
</comment>
<dbReference type="EC" id="5.1.3.2" evidence="5 10"/>
<dbReference type="PANTHER" id="PTHR43725">
    <property type="entry name" value="UDP-GLUCOSE 4-EPIMERASE"/>
    <property type="match status" value="1"/>
</dbReference>
<protein>
    <recommendedName>
        <fullName evidence="6 10">UDP-glucose 4-epimerase</fullName>
        <ecNumber evidence="5 10">5.1.3.2</ecNumber>
    </recommendedName>
</protein>
<evidence type="ECO:0000256" key="2">
    <source>
        <dbReference type="ARBA" id="ARBA00001911"/>
    </source>
</evidence>
<comment type="subunit">
    <text evidence="10">Homodimer.</text>
</comment>
<dbReference type="Proteomes" id="UP000183605">
    <property type="component" value="Unassembled WGS sequence"/>
</dbReference>
<evidence type="ECO:0000256" key="7">
    <source>
        <dbReference type="ARBA" id="ARBA00023027"/>
    </source>
</evidence>
<dbReference type="Gene3D" id="3.90.25.10">
    <property type="entry name" value="UDP-galactose 4-epimerase, domain 1"/>
    <property type="match status" value="1"/>
</dbReference>
<accession>A0A1J5B0R8</accession>
<evidence type="ECO:0000256" key="4">
    <source>
        <dbReference type="ARBA" id="ARBA00007637"/>
    </source>
</evidence>
<dbReference type="Pfam" id="PF01370">
    <property type="entry name" value="Epimerase"/>
    <property type="match status" value="1"/>
</dbReference>
<evidence type="ECO:0000256" key="10">
    <source>
        <dbReference type="RuleBase" id="RU366046"/>
    </source>
</evidence>
<gene>
    <name evidence="12" type="ORF">AUK18_00250</name>
</gene>
<dbReference type="InterPro" id="IPR001509">
    <property type="entry name" value="Epimerase_deHydtase"/>
</dbReference>
<dbReference type="SUPFAM" id="SSF51735">
    <property type="entry name" value="NAD(P)-binding Rossmann-fold domains"/>
    <property type="match status" value="1"/>
</dbReference>
<comment type="catalytic activity">
    <reaction evidence="1 10">
        <text>UDP-alpha-D-glucose = UDP-alpha-D-galactose</text>
        <dbReference type="Rhea" id="RHEA:22168"/>
        <dbReference type="ChEBI" id="CHEBI:58885"/>
        <dbReference type="ChEBI" id="CHEBI:66914"/>
        <dbReference type="EC" id="5.1.3.2"/>
    </reaction>
</comment>
<dbReference type="InterPro" id="IPR005886">
    <property type="entry name" value="UDP_G4E"/>
</dbReference>
<keyword evidence="9 10" id="KW-0119">Carbohydrate metabolism</keyword>
<dbReference type="GO" id="GO:0003978">
    <property type="term" value="F:UDP-glucose 4-epimerase activity"/>
    <property type="evidence" value="ECO:0007669"/>
    <property type="project" value="UniProtKB-UniRule"/>
</dbReference>
<organism evidence="12 13">
    <name type="scientific">Candidatus Beckwithbacteria bacterium CG2_30_44_31</name>
    <dbReference type="NCBI Taxonomy" id="1805035"/>
    <lineage>
        <taxon>Bacteria</taxon>
        <taxon>Candidatus Beckwithiibacteriota</taxon>
    </lineage>
</organism>
<dbReference type="Gene3D" id="3.40.50.720">
    <property type="entry name" value="NAD(P)-binding Rossmann-like Domain"/>
    <property type="match status" value="1"/>
</dbReference>
<keyword evidence="8 10" id="KW-0413">Isomerase</keyword>
<feature type="domain" description="NAD-dependent epimerase/dehydratase" evidence="11">
    <location>
        <begin position="3"/>
        <end position="235"/>
    </location>
</feature>
<evidence type="ECO:0000313" key="12">
    <source>
        <dbReference type="EMBL" id="OIP04356.1"/>
    </source>
</evidence>
<comment type="similarity">
    <text evidence="4 10">Belongs to the NAD(P)-dependent epimerase/dehydratase family.</text>
</comment>
<reference evidence="12 13" key="1">
    <citation type="journal article" date="2016" name="Environ. Microbiol.">
        <title>Genomic resolution of a cold subsurface aquifer community provides metabolic insights for novel microbes adapted to high CO concentrations.</title>
        <authorList>
            <person name="Probst A.J."/>
            <person name="Castelle C.J."/>
            <person name="Singh A."/>
            <person name="Brown C.T."/>
            <person name="Anantharaman K."/>
            <person name="Sharon I."/>
            <person name="Hug L.A."/>
            <person name="Burstein D."/>
            <person name="Emerson J.B."/>
            <person name="Thomas B.C."/>
            <person name="Banfield J.F."/>
        </authorList>
    </citation>
    <scope>NUCLEOTIDE SEQUENCE [LARGE SCALE GENOMIC DNA]</scope>
    <source>
        <strain evidence="12">CG2_30_44_31</strain>
    </source>
</reference>
<dbReference type="PANTHER" id="PTHR43725:SF53">
    <property type="entry name" value="UDP-ARABINOSE 4-EPIMERASE 1"/>
    <property type="match status" value="1"/>
</dbReference>
<evidence type="ECO:0000259" key="11">
    <source>
        <dbReference type="Pfam" id="PF01370"/>
    </source>
</evidence>
<keyword evidence="7 10" id="KW-0520">NAD</keyword>